<comment type="function">
    <text evidence="2">Participates in chromosomal partition during cell division. May act via the formation of a condensin-like complex containing Smc and ScpB that pull DNA away from mid-cell into both cell halves.</text>
</comment>
<accession>A0A2H0LWZ5</accession>
<dbReference type="InterPro" id="IPR023093">
    <property type="entry name" value="ScpA-like_C"/>
</dbReference>
<dbReference type="PANTHER" id="PTHR33969">
    <property type="entry name" value="SEGREGATION AND CONDENSATION PROTEIN A"/>
    <property type="match status" value="1"/>
</dbReference>
<evidence type="ECO:0000256" key="2">
    <source>
        <dbReference type="HAMAP-Rule" id="MF_01805"/>
    </source>
</evidence>
<dbReference type="GO" id="GO:0006260">
    <property type="term" value="P:DNA replication"/>
    <property type="evidence" value="ECO:0007669"/>
    <property type="project" value="UniProtKB-UniRule"/>
</dbReference>
<keyword evidence="2" id="KW-0159">Chromosome partition</keyword>
<evidence type="ECO:0000313" key="4">
    <source>
        <dbReference type="Proteomes" id="UP000229641"/>
    </source>
</evidence>
<dbReference type="Gene3D" id="6.10.250.2410">
    <property type="match status" value="1"/>
</dbReference>
<dbReference type="GO" id="GO:0007059">
    <property type="term" value="P:chromosome segregation"/>
    <property type="evidence" value="ECO:0007669"/>
    <property type="project" value="UniProtKB-UniRule"/>
</dbReference>
<dbReference type="Gene3D" id="1.10.10.580">
    <property type="entry name" value="Structural maintenance of chromosome 1. Chain E"/>
    <property type="match status" value="1"/>
</dbReference>
<evidence type="ECO:0000256" key="1">
    <source>
        <dbReference type="ARBA" id="ARBA00044777"/>
    </source>
</evidence>
<proteinExistence type="inferred from homology"/>
<keyword evidence="2" id="KW-0963">Cytoplasm</keyword>
<dbReference type="GO" id="GO:0051301">
    <property type="term" value="P:cell division"/>
    <property type="evidence" value="ECO:0007669"/>
    <property type="project" value="UniProtKB-KW"/>
</dbReference>
<keyword evidence="2" id="KW-0132">Cell division</keyword>
<dbReference type="Proteomes" id="UP000229641">
    <property type="component" value="Unassembled WGS sequence"/>
</dbReference>
<dbReference type="HAMAP" id="MF_01805">
    <property type="entry name" value="ScpA"/>
    <property type="match status" value="1"/>
</dbReference>
<dbReference type="AlphaFoldDB" id="A0A2H0LWZ5"/>
<comment type="subunit">
    <text evidence="2">Component of a cohesin-like complex composed of ScpA, ScpB and the Smc homodimer, in which ScpA and ScpB bind to the head domain of Smc. The presence of the three proteins is required for the association of the complex with DNA.</text>
</comment>
<evidence type="ECO:0000313" key="3">
    <source>
        <dbReference type="EMBL" id="PIQ88887.1"/>
    </source>
</evidence>
<dbReference type="InterPro" id="IPR003768">
    <property type="entry name" value="ScpA"/>
</dbReference>
<protein>
    <recommendedName>
        <fullName evidence="1 2">Segregation and condensation protein A</fullName>
    </recommendedName>
</protein>
<dbReference type="EMBL" id="PCWA01000084">
    <property type="protein sequence ID" value="PIQ88887.1"/>
    <property type="molecule type" value="Genomic_DNA"/>
</dbReference>
<comment type="similarity">
    <text evidence="2">Belongs to the ScpA family.</text>
</comment>
<dbReference type="Pfam" id="PF02616">
    <property type="entry name" value="SMC_ScpA"/>
    <property type="match status" value="1"/>
</dbReference>
<name>A0A2H0LWZ5_9BACT</name>
<organism evidence="3 4">
    <name type="scientific">Candidatus Ghiorseimicrobium undicola</name>
    <dbReference type="NCBI Taxonomy" id="1974746"/>
    <lineage>
        <taxon>Bacteria</taxon>
        <taxon>Pseudomonadati</taxon>
        <taxon>Candidatus Omnitrophota</taxon>
        <taxon>Candidatus Ghiorseimicrobium</taxon>
    </lineage>
</organism>
<dbReference type="PANTHER" id="PTHR33969:SF2">
    <property type="entry name" value="SEGREGATION AND CONDENSATION PROTEIN A"/>
    <property type="match status" value="1"/>
</dbReference>
<reference evidence="3 4" key="1">
    <citation type="submission" date="2017-09" db="EMBL/GenBank/DDBJ databases">
        <title>Depth-based differentiation of microbial function through sediment-hosted aquifers and enrichment of novel symbionts in the deep terrestrial subsurface.</title>
        <authorList>
            <person name="Probst A.J."/>
            <person name="Ladd B."/>
            <person name="Jarett J.K."/>
            <person name="Geller-Mcgrath D.E."/>
            <person name="Sieber C.M."/>
            <person name="Emerson J.B."/>
            <person name="Anantharaman K."/>
            <person name="Thomas B.C."/>
            <person name="Malmstrom R."/>
            <person name="Stieglmeier M."/>
            <person name="Klingl A."/>
            <person name="Woyke T."/>
            <person name="Ryan C.M."/>
            <person name="Banfield J.F."/>
        </authorList>
    </citation>
    <scope>NUCLEOTIDE SEQUENCE [LARGE SCALE GENOMIC DNA]</scope>
    <source>
        <strain evidence="3">CG11_big_fil_rev_8_21_14_0_20_42_13</strain>
    </source>
</reference>
<gene>
    <name evidence="2" type="primary">scpA</name>
    <name evidence="3" type="ORF">COV72_06315</name>
</gene>
<comment type="caution">
    <text evidence="3">The sequence shown here is derived from an EMBL/GenBank/DDBJ whole genome shotgun (WGS) entry which is preliminary data.</text>
</comment>
<sequence length="251" mass="29570">MSYKLKLQTFEGPLDLLLYLIRKDQLNIYDIPVAQVTEQYMKYLELMELLDLDIAGEFLVIAATLLHIKSKMLLPQEENAEIPEEEDPRLDLVERLLEYKRFKEAAEHLRMKERSRQEVFPRKIGFEDEDTGEVYFETSLFELISAFSKALKDIPKDILYEVIKDEFTVEEKIHQILHILFETPKLKLSELFDRAKNNLEVVSTFLAILELIKMKEIKIVQKELFGEIQIVRNEENILPPSRVSSYQESSE</sequence>
<dbReference type="GO" id="GO:0005737">
    <property type="term" value="C:cytoplasm"/>
    <property type="evidence" value="ECO:0007669"/>
    <property type="project" value="UniProtKB-SubCell"/>
</dbReference>
<keyword evidence="2" id="KW-0131">Cell cycle</keyword>
<comment type="subcellular location">
    <subcellularLocation>
        <location evidence="2">Cytoplasm</location>
    </subcellularLocation>
    <text evidence="2">Associated with two foci at the outer edges of the nucleoid region in young cells, and at four foci within both cell halves in older cells.</text>
</comment>